<sequence length="61" mass="7099">MRLRTDIRRKQATDQKTAQNVRTKAKTQTPRKSIQARLKVRETRHALSSNKRKGKSIHAFA</sequence>
<feature type="compositionally biased region" description="Basic and acidic residues" evidence="1">
    <location>
        <begin position="1"/>
        <end position="13"/>
    </location>
</feature>
<accession>A0ABQ2XAG0</accession>
<organism evidence="2 3">
    <name type="scientific">Undibacterium macrobrachii</name>
    <dbReference type="NCBI Taxonomy" id="1119058"/>
    <lineage>
        <taxon>Bacteria</taxon>
        <taxon>Pseudomonadati</taxon>
        <taxon>Pseudomonadota</taxon>
        <taxon>Betaproteobacteria</taxon>
        <taxon>Burkholderiales</taxon>
        <taxon>Oxalobacteraceae</taxon>
        <taxon>Undibacterium</taxon>
    </lineage>
</organism>
<feature type="compositionally biased region" description="Polar residues" evidence="1">
    <location>
        <begin position="14"/>
        <end position="32"/>
    </location>
</feature>
<proteinExistence type="predicted"/>
<reference evidence="3" key="1">
    <citation type="journal article" date="2019" name="Int. J. Syst. Evol. Microbiol.">
        <title>The Global Catalogue of Microorganisms (GCM) 10K type strain sequencing project: providing services to taxonomists for standard genome sequencing and annotation.</title>
        <authorList>
            <consortium name="The Broad Institute Genomics Platform"/>
            <consortium name="The Broad Institute Genome Sequencing Center for Infectious Disease"/>
            <person name="Wu L."/>
            <person name="Ma J."/>
        </authorList>
    </citation>
    <scope>NUCLEOTIDE SEQUENCE [LARGE SCALE GENOMIC DNA]</scope>
    <source>
        <strain evidence="3">KCTC 23916</strain>
    </source>
</reference>
<evidence type="ECO:0000313" key="3">
    <source>
        <dbReference type="Proteomes" id="UP000620127"/>
    </source>
</evidence>
<dbReference type="EMBL" id="BMYT01000002">
    <property type="protein sequence ID" value="GGX07867.1"/>
    <property type="molecule type" value="Genomic_DNA"/>
</dbReference>
<protein>
    <submittedName>
        <fullName evidence="2">Uncharacterized protein</fullName>
    </submittedName>
</protein>
<gene>
    <name evidence="2" type="ORF">GCM10011282_12170</name>
</gene>
<keyword evidence="3" id="KW-1185">Reference proteome</keyword>
<comment type="caution">
    <text evidence="2">The sequence shown here is derived from an EMBL/GenBank/DDBJ whole genome shotgun (WGS) entry which is preliminary data.</text>
</comment>
<name>A0ABQ2XAG0_9BURK</name>
<feature type="region of interest" description="Disordered" evidence="1">
    <location>
        <begin position="1"/>
        <end position="36"/>
    </location>
</feature>
<dbReference type="Proteomes" id="UP000620127">
    <property type="component" value="Unassembled WGS sequence"/>
</dbReference>
<evidence type="ECO:0000256" key="1">
    <source>
        <dbReference type="SAM" id="MobiDB-lite"/>
    </source>
</evidence>
<evidence type="ECO:0000313" key="2">
    <source>
        <dbReference type="EMBL" id="GGX07867.1"/>
    </source>
</evidence>